<proteinExistence type="predicted"/>
<dbReference type="SUPFAM" id="SSF52540">
    <property type="entry name" value="P-loop containing nucleoside triphosphate hydrolases"/>
    <property type="match status" value="1"/>
</dbReference>
<sequence>MADDLYHKLLNLRDASFDLDFKSRLLNFVPNAKFQTPLLSEDGISFFERWTRNPVALPLSMFAPTNAAFSEKNQSDLFADFRYALRIFEEGTGEQNAFLAVGFLKSQGMAPLLLFPIQIDVKTLTVSLAESLPIENVPLRLKNKNVVQLPAAKEFIREKNFDIREYFAAVAQAIRTMPDWRSTSRGMFLGFYDAAGLYAFSDADDSAWNHSEENSKLLSQLLSPEGFHVVESDLDSRNPDEIFDPVSHYFVHTLDSEANTSLLESLSPENSLYVVETPPGSSREEFLANFIAESVSTGKKVLLTYRKKISLVRFEKLWNRQRPDYKDITLEKSRETLSQTRNTLVAYNNAVNHPIPVGNCTLSEALTMLAQAGTHKKVWPDSTFNGSENLSREEFHSAQSNLQDLLEILERDEAKKSLIAYKGVALDATNELQRKRLASKLKKTVAEFSTLSTLADSVANVLFFNQSIDIQTLSDLGIAISPDFNSATPSFDGWTLESKDWSTFKDSLLALPNAGATWSEFRRTGSPIYVDGAINMQLGAAREILKENQDRTFKAFSEYYHNARKTLLKTLKDPRLGKKDEDLLALTDKLIQLQDAKKLYTNTSALAGRLLGKDWLFEHTNWIVLDAKLRWFYNFRKKVEKSENASLSFAILSKYNQIKDQISDAAALRELCENARTDFEDLCRELDFSKIADYNSVTEQAELVKKWEDALPLLPIYTQIQSKRNELKAQNLDELEKAIIGDHAGKEFLSREFSRFWSSDQIQRACKIFPELFSSTPKVHTKRARDFREATDDLCMMNLRFAKDAVQKNPKLLTILPAGKVAAQIEKTAKLFDVAVILDAESVPPMQAMPAILRAKRAVLFGDSNLPTAPFPNIFGQERNATFIASQFESILSYSLYKGAPLSFLALNCRHKHPILIEFANQNFYGQKIKKLPPPNSEIPSDLQIIVEKNISQAIADAAAKHVEQHPMQSLGIIVFTEERRKSVFQAIEKKVHEHPDLGFFFSPKDILRDPYVSLPEEASGNFRDVLFVCAEPAAAIAGQGMNAKCVNVCATHALSSLRIFVNDLPEKTVSTNAGIRAYSEFLQFAKNFKSVSLFKASPLLSSFEEQIVQNIGNGKCQLEKNWNYNGAAILFAVHDENNPEHFLIGIENDSSNGFLRESVEDRLYLRHKILEQLGWKIIPLWCPNWFRSTADECEHILTTIAVEQSVAPPPREKNEEEEAPAELHVEPYTIVNPKIEGTVHDVPFPDLAPKLLILQMKFFIDAESPLHEKSLIRRVLHLHGLHRAGPAVVRAIKNAITQGLVRKAFIKTGSFFYSVTPKPIVLRDRSALPEEERKLIFVSPEERELFPAGTDEQTIKETLGLI</sequence>
<dbReference type="EMBL" id="QGHD01000020">
    <property type="protein sequence ID" value="PWK94786.1"/>
    <property type="molecule type" value="Genomic_DNA"/>
</dbReference>
<comment type="caution">
    <text evidence="3">The sequence shown here is derived from an EMBL/GenBank/DDBJ whole genome shotgun (WGS) entry which is preliminary data.</text>
</comment>
<protein>
    <submittedName>
        <fullName evidence="3">Uncharacterized protein</fullName>
    </submittedName>
</protein>
<dbReference type="Pfam" id="PF18741">
    <property type="entry name" value="MTES_1575"/>
    <property type="match status" value="1"/>
</dbReference>
<gene>
    <name evidence="3" type="ORF">B0H50_12027</name>
</gene>
<name>A0ABX5LJC1_9BACT</name>
<reference evidence="3 4" key="1">
    <citation type="submission" date="2018-05" db="EMBL/GenBank/DDBJ databases">
        <title>Animal gut microbial communities from fecal samples from Wisconsin, USA.</title>
        <authorList>
            <person name="Neumann A."/>
        </authorList>
    </citation>
    <scope>NUCLEOTIDE SEQUENCE [LARGE SCALE GENOMIC DNA]</scope>
    <source>
        <strain evidence="3 4">UWS4</strain>
    </source>
</reference>
<evidence type="ECO:0000313" key="3">
    <source>
        <dbReference type="EMBL" id="PWK94786.1"/>
    </source>
</evidence>
<dbReference type="Pfam" id="PF11784">
    <property type="entry name" value="DUF3320"/>
    <property type="match status" value="1"/>
</dbReference>
<evidence type="ECO:0000259" key="1">
    <source>
        <dbReference type="Pfam" id="PF11784"/>
    </source>
</evidence>
<feature type="domain" description="Restriction endonuclease type II-like" evidence="2">
    <location>
        <begin position="1104"/>
        <end position="1201"/>
    </location>
</feature>
<dbReference type="Proteomes" id="UP000245523">
    <property type="component" value="Unassembled WGS sequence"/>
</dbReference>
<dbReference type="InterPro" id="IPR049468">
    <property type="entry name" value="Restrct_endonuc-II-like_dom"/>
</dbReference>
<keyword evidence="4" id="KW-1185">Reference proteome</keyword>
<organism evidence="3 4">
    <name type="scientific">Hallerella porci</name>
    <dbReference type="NCBI Taxonomy" id="1945871"/>
    <lineage>
        <taxon>Bacteria</taxon>
        <taxon>Pseudomonadati</taxon>
        <taxon>Fibrobacterota</taxon>
        <taxon>Fibrobacteria</taxon>
        <taxon>Fibrobacterales</taxon>
        <taxon>Fibrobacteraceae</taxon>
        <taxon>Hallerella</taxon>
    </lineage>
</organism>
<feature type="domain" description="DUF3320" evidence="1">
    <location>
        <begin position="1261"/>
        <end position="1289"/>
    </location>
</feature>
<accession>A0ABX5LJC1</accession>
<evidence type="ECO:0000259" key="2">
    <source>
        <dbReference type="Pfam" id="PF18741"/>
    </source>
</evidence>
<evidence type="ECO:0000313" key="4">
    <source>
        <dbReference type="Proteomes" id="UP000245523"/>
    </source>
</evidence>
<dbReference type="InterPro" id="IPR027417">
    <property type="entry name" value="P-loop_NTPase"/>
</dbReference>
<dbReference type="InterPro" id="IPR021754">
    <property type="entry name" value="DUF3320"/>
</dbReference>
<dbReference type="RefSeq" id="WP_109587607.1">
    <property type="nucleotide sequence ID" value="NZ_QGHD01000020.1"/>
</dbReference>